<dbReference type="Proteomes" id="UP000779574">
    <property type="component" value="Unassembled WGS sequence"/>
</dbReference>
<dbReference type="OrthoDB" id="1259151at2759"/>
<dbReference type="SUPFAM" id="SSF81383">
    <property type="entry name" value="F-box domain"/>
    <property type="match status" value="1"/>
</dbReference>
<protein>
    <recommendedName>
        <fullName evidence="1">F-box domain-containing protein</fullName>
    </recommendedName>
</protein>
<evidence type="ECO:0000313" key="2">
    <source>
        <dbReference type="EMBL" id="KAG9683429.1"/>
    </source>
</evidence>
<dbReference type="Gene3D" id="2.130.10.10">
    <property type="entry name" value="YVTN repeat-like/Quinoprotein amine dehydrogenase"/>
    <property type="match status" value="1"/>
</dbReference>
<feature type="domain" description="F-box" evidence="1">
    <location>
        <begin position="19"/>
        <end position="64"/>
    </location>
</feature>
<reference evidence="2" key="2">
    <citation type="submission" date="2021-08" db="EMBL/GenBank/DDBJ databases">
        <authorList>
            <person name="Gostincar C."/>
            <person name="Sun X."/>
            <person name="Song Z."/>
            <person name="Gunde-Cimerman N."/>
        </authorList>
    </citation>
    <scope>NUCLEOTIDE SEQUENCE</scope>
    <source>
        <strain evidence="2">EXF-9911</strain>
    </source>
</reference>
<gene>
    <name evidence="2" type="ORF">KCU76_g13104</name>
</gene>
<evidence type="ECO:0000259" key="1">
    <source>
        <dbReference type="PROSITE" id="PS50181"/>
    </source>
</evidence>
<dbReference type="InterPro" id="IPR036322">
    <property type="entry name" value="WD40_repeat_dom_sf"/>
</dbReference>
<dbReference type="EMBL" id="JAHFXF010000714">
    <property type="protein sequence ID" value="KAG9683429.1"/>
    <property type="molecule type" value="Genomic_DNA"/>
</dbReference>
<dbReference type="InterPro" id="IPR015943">
    <property type="entry name" value="WD40/YVTN_repeat-like_dom_sf"/>
</dbReference>
<dbReference type="Pfam" id="PF00646">
    <property type="entry name" value="F-box"/>
    <property type="match status" value="1"/>
</dbReference>
<dbReference type="PROSITE" id="PS50181">
    <property type="entry name" value="FBOX"/>
    <property type="match status" value="1"/>
</dbReference>
<proteinExistence type="predicted"/>
<dbReference type="CDD" id="cd09917">
    <property type="entry name" value="F-box_SF"/>
    <property type="match status" value="1"/>
</dbReference>
<organism evidence="2 3">
    <name type="scientific">Aureobasidium melanogenum</name>
    <name type="common">Aureobasidium pullulans var. melanogenum</name>
    <dbReference type="NCBI Taxonomy" id="46634"/>
    <lineage>
        <taxon>Eukaryota</taxon>
        <taxon>Fungi</taxon>
        <taxon>Dikarya</taxon>
        <taxon>Ascomycota</taxon>
        <taxon>Pezizomycotina</taxon>
        <taxon>Dothideomycetes</taxon>
        <taxon>Dothideomycetidae</taxon>
        <taxon>Dothideales</taxon>
        <taxon>Saccotheciaceae</taxon>
        <taxon>Aureobasidium</taxon>
    </lineage>
</organism>
<reference evidence="2" key="1">
    <citation type="journal article" date="2021" name="J Fungi (Basel)">
        <title>Virulence traits and population genomics of the black yeast Aureobasidium melanogenum.</title>
        <authorList>
            <person name="Cernosa A."/>
            <person name="Sun X."/>
            <person name="Gostincar C."/>
            <person name="Fang C."/>
            <person name="Gunde-Cimerman N."/>
            <person name="Song Z."/>
        </authorList>
    </citation>
    <scope>NUCLEOTIDE SEQUENCE</scope>
    <source>
        <strain evidence="2">EXF-9911</strain>
    </source>
</reference>
<feature type="non-terminal residue" evidence="2">
    <location>
        <position position="622"/>
    </location>
</feature>
<name>A0A9P8E806_AURME</name>
<dbReference type="Gene3D" id="1.20.1280.50">
    <property type="match status" value="1"/>
</dbReference>
<comment type="caution">
    <text evidence="2">The sequence shown here is derived from an EMBL/GenBank/DDBJ whole genome shotgun (WGS) entry which is preliminary data.</text>
</comment>
<dbReference type="AlphaFoldDB" id="A0A9P8E806"/>
<evidence type="ECO:0000313" key="3">
    <source>
        <dbReference type="Proteomes" id="UP000779574"/>
    </source>
</evidence>
<dbReference type="InterPro" id="IPR036047">
    <property type="entry name" value="F-box-like_dom_sf"/>
</dbReference>
<dbReference type="InterPro" id="IPR001810">
    <property type="entry name" value="F-box_dom"/>
</dbReference>
<accession>A0A9P8E806</accession>
<sequence>MNFENQHLSVRLKDRRMSTTTLADLPVELLNQVVSHCPATSVGHLSRTSKSLHEFVEREGWRTFTQTHFPNLGPSSYWRDAARSLTTLSRNWQRRAFLATYLTPSGDATALPAGQAIKKWRRPAGQTMGFQPAVDSYEQFTGSRWVDRRQVVAWSAGAELVVRVKVRDASTEEAYRNATPQEKLDKFENNGTQVRWWTYKPLSSVEGRDDITSVRILKRNDQPSRSSIDSSEQIIIGTANGDLQLVEVPPVEDSSVIKTYYVTNGVPVRSTSLSTDVEATQDQPQHLAANLSDSRIALYQVDPAQFKIAPVSEINAIPQRHKGCRIWSTKFLDSSRLAVGLGPSVEPINIFEIRPEGIVEEPMRKIGLTGSADELDPVKASSIYPIEPLLDSNGGRNGNLFLSGGYDGIVRLHDMRSPSPFTAIYHDPTDDAAIYSLLSRGRDRVVAGASRHGLLKVFDLRMSGGSMYDYAGVSDTNDSSTGDWNIFINPRDRYVNSAWRGPNSWMRRSAEGSVYNLSSPSPTSPFIFAGVENAVVEFNFSSVLDKHPDPIFLGSSVGKKGRRDSVSSYLQHKQDILNLAMYSQGTDGSREAMKLRTQRSVEETLGQDINPAGLDERWKENQ</sequence>
<dbReference type="SUPFAM" id="SSF50978">
    <property type="entry name" value="WD40 repeat-like"/>
    <property type="match status" value="1"/>
</dbReference>